<dbReference type="PANTHER" id="PTHR47861">
    <property type="entry name" value="FKBP-TYPE PEPTIDYL-PROLYL CIS-TRANS ISOMERASE SLYD"/>
    <property type="match status" value="1"/>
</dbReference>
<dbReference type="Proteomes" id="UP001162780">
    <property type="component" value="Chromosome"/>
</dbReference>
<evidence type="ECO:0000256" key="3">
    <source>
        <dbReference type="ARBA" id="ARBA00006577"/>
    </source>
</evidence>
<protein>
    <recommendedName>
        <fullName evidence="10">Peptidyl-prolyl cis-trans isomerase</fullName>
        <ecNumber evidence="10">5.2.1.8</ecNumber>
    </recommendedName>
</protein>
<evidence type="ECO:0000313" key="13">
    <source>
        <dbReference type="Proteomes" id="UP001162780"/>
    </source>
</evidence>
<evidence type="ECO:0000256" key="1">
    <source>
        <dbReference type="ARBA" id="ARBA00000971"/>
    </source>
</evidence>
<evidence type="ECO:0000256" key="7">
    <source>
        <dbReference type="ARBA" id="ARBA00023235"/>
    </source>
</evidence>
<dbReference type="Pfam" id="PF00254">
    <property type="entry name" value="FKBP_C"/>
    <property type="match status" value="1"/>
</dbReference>
<sequence>MQITDKTAVSIHYTLTNDVGEQLDSSRGEEPLVYLHGAGNIISGLEAALTGKSVGDKFDVSIPPAEAYGELVPDMVQVVSKKMFEGMDVEVGMQFHADVSHGAGIITVTDINGDDVTIDGNHPLAGETLNFAVEVVDVRPATADELAHGHIHGAGGHHH</sequence>
<comment type="catalytic activity">
    <reaction evidence="1 9 10">
        <text>[protein]-peptidylproline (omega=180) = [protein]-peptidylproline (omega=0)</text>
        <dbReference type="Rhea" id="RHEA:16237"/>
        <dbReference type="Rhea" id="RHEA-COMP:10747"/>
        <dbReference type="Rhea" id="RHEA-COMP:10748"/>
        <dbReference type="ChEBI" id="CHEBI:83833"/>
        <dbReference type="ChEBI" id="CHEBI:83834"/>
        <dbReference type="EC" id="5.2.1.8"/>
    </reaction>
</comment>
<dbReference type="GO" id="GO:0016853">
    <property type="term" value="F:isomerase activity"/>
    <property type="evidence" value="ECO:0007669"/>
    <property type="project" value="UniProtKB-KW"/>
</dbReference>
<dbReference type="SUPFAM" id="SSF54534">
    <property type="entry name" value="FKBP-like"/>
    <property type="match status" value="1"/>
</dbReference>
<reference evidence="12" key="1">
    <citation type="submission" date="2022-11" db="EMBL/GenBank/DDBJ databases">
        <title>Methylomonas rapida sp. nov., Carotenoid-Producing Obligate Methanotrophs with High Growth Characteristics and Biotechnological Potential.</title>
        <authorList>
            <person name="Tikhonova E.N."/>
            <person name="Suleimanov R.Z."/>
            <person name="Miroshnikov K."/>
            <person name="Oshkin I.Y."/>
            <person name="Belova S.E."/>
            <person name="Danilova O.V."/>
            <person name="Ashikhmin A."/>
            <person name="Konopkin A."/>
            <person name="But S.Y."/>
            <person name="Khmelenina V.N."/>
            <person name="Kuznetsov N."/>
            <person name="Pimenov N.V."/>
            <person name="Dedysh S.N."/>
        </authorList>
    </citation>
    <scope>NUCLEOTIDE SEQUENCE</scope>
    <source>
        <strain evidence="12">MP1</strain>
    </source>
</reference>
<accession>A0ABY7GG55</accession>
<dbReference type="InterPro" id="IPR001179">
    <property type="entry name" value="PPIase_FKBP_dom"/>
</dbReference>
<keyword evidence="4" id="KW-0963">Cytoplasm</keyword>
<dbReference type="PROSITE" id="PS50059">
    <property type="entry name" value="FKBP_PPIASE"/>
    <property type="match status" value="1"/>
</dbReference>
<feature type="domain" description="PPIase FKBP-type" evidence="11">
    <location>
        <begin position="6"/>
        <end position="70"/>
    </location>
</feature>
<comment type="similarity">
    <text evidence="3 10">Belongs to the FKBP-type PPIase family.</text>
</comment>
<evidence type="ECO:0000256" key="2">
    <source>
        <dbReference type="ARBA" id="ARBA00004496"/>
    </source>
</evidence>
<evidence type="ECO:0000256" key="4">
    <source>
        <dbReference type="ARBA" id="ARBA00022490"/>
    </source>
</evidence>
<keyword evidence="5 9" id="KW-0697">Rotamase</keyword>
<name>A0ABY7GG55_9GAMM</name>
<keyword evidence="13" id="KW-1185">Reference proteome</keyword>
<keyword evidence="7 9" id="KW-0413">Isomerase</keyword>
<dbReference type="Gene3D" id="3.10.50.40">
    <property type="match status" value="1"/>
</dbReference>
<comment type="subcellular location">
    <subcellularLocation>
        <location evidence="2">Cytoplasm</location>
    </subcellularLocation>
</comment>
<gene>
    <name evidence="12" type="ORF">NM686_012000</name>
</gene>
<proteinExistence type="inferred from homology"/>
<evidence type="ECO:0000259" key="11">
    <source>
        <dbReference type="PROSITE" id="PS50059"/>
    </source>
</evidence>
<organism evidence="12 13">
    <name type="scientific">Methylomonas rapida</name>
    <dbReference type="NCBI Taxonomy" id="2963939"/>
    <lineage>
        <taxon>Bacteria</taxon>
        <taxon>Pseudomonadati</taxon>
        <taxon>Pseudomonadota</taxon>
        <taxon>Gammaproteobacteria</taxon>
        <taxon>Methylococcales</taxon>
        <taxon>Methylococcaceae</taxon>
        <taxon>Methylomonas</taxon>
    </lineage>
</organism>
<dbReference type="RefSeq" id="WP_255188097.1">
    <property type="nucleotide sequence ID" value="NZ_CP113517.1"/>
</dbReference>
<dbReference type="EC" id="5.2.1.8" evidence="10"/>
<keyword evidence="6" id="KW-0143">Chaperone</keyword>
<dbReference type="PANTHER" id="PTHR47861:SF3">
    <property type="entry name" value="FKBP-TYPE PEPTIDYL-PROLYL CIS-TRANS ISOMERASE SLYD"/>
    <property type="match status" value="1"/>
</dbReference>
<evidence type="ECO:0000256" key="9">
    <source>
        <dbReference type="PROSITE-ProRule" id="PRU00277"/>
    </source>
</evidence>
<evidence type="ECO:0000256" key="8">
    <source>
        <dbReference type="ARBA" id="ARBA00037071"/>
    </source>
</evidence>
<dbReference type="EMBL" id="CP113517">
    <property type="protein sequence ID" value="WAR43120.1"/>
    <property type="molecule type" value="Genomic_DNA"/>
</dbReference>
<comment type="function">
    <text evidence="8">Also involved in hydrogenase metallocenter assembly, probably by participating in the nickel insertion step. This function in hydrogenase biosynthesis requires chaperone activity and the presence of the metal-binding domain, but not PPIase activity.</text>
</comment>
<evidence type="ECO:0000256" key="6">
    <source>
        <dbReference type="ARBA" id="ARBA00023186"/>
    </source>
</evidence>
<dbReference type="InterPro" id="IPR046357">
    <property type="entry name" value="PPIase_dom_sf"/>
</dbReference>
<evidence type="ECO:0000256" key="5">
    <source>
        <dbReference type="ARBA" id="ARBA00023110"/>
    </source>
</evidence>
<evidence type="ECO:0000256" key="10">
    <source>
        <dbReference type="RuleBase" id="RU003915"/>
    </source>
</evidence>
<evidence type="ECO:0000313" key="12">
    <source>
        <dbReference type="EMBL" id="WAR43120.1"/>
    </source>
</evidence>